<dbReference type="GO" id="GO:0016020">
    <property type="term" value="C:membrane"/>
    <property type="evidence" value="ECO:0007669"/>
    <property type="project" value="UniProtKB-SubCell"/>
</dbReference>
<dbReference type="Proteomes" id="UP000004705">
    <property type="component" value="Chromosome"/>
</dbReference>
<comment type="subcellular location">
    <subcellularLocation>
        <location evidence="1">Membrane</location>
    </subcellularLocation>
</comment>
<dbReference type="RefSeq" id="WP_005444124.1">
    <property type="nucleotide sequence ID" value="NZ_CM001466.1"/>
</dbReference>
<reference evidence="4 5" key="1">
    <citation type="journal article" date="2012" name="Stand. Genomic Sci.">
        <title>Genome sequence of the soil bacterium Saccharomonospora azurea type strain (NA-128(T)).</title>
        <authorList>
            <person name="Klenk H.P."/>
            <person name="Held B."/>
            <person name="Lucas S."/>
            <person name="Lapidus A."/>
            <person name="Copeland A."/>
            <person name="Hammon N."/>
            <person name="Pitluck S."/>
            <person name="Goodwin L.A."/>
            <person name="Han C."/>
            <person name="Tapia R."/>
            <person name="Brambilla E.M."/>
            <person name="Potter G."/>
            <person name="Land M."/>
            <person name="Ivanova N."/>
            <person name="Rohde M."/>
            <person name="Goker M."/>
            <person name="Detter J.C."/>
            <person name="Kyrpides N.C."/>
            <person name="Woyke T."/>
        </authorList>
    </citation>
    <scope>NUCLEOTIDE SEQUENCE [LARGE SCALE GENOMIC DNA]</scope>
    <source>
        <strain evidence="4 5">NA-128</strain>
    </source>
</reference>
<protein>
    <recommendedName>
        <fullName evidence="6">Mce-associated membrane protein</fullName>
    </recommendedName>
</protein>
<proteinExistence type="predicted"/>
<gene>
    <name evidence="4" type="ORF">SacazDRAFT_03770</name>
</gene>
<dbReference type="EMBL" id="CM001466">
    <property type="protein sequence ID" value="EHY90630.1"/>
    <property type="molecule type" value="Genomic_DNA"/>
</dbReference>
<name>H8GAG5_9PSEU</name>
<evidence type="ECO:0000256" key="3">
    <source>
        <dbReference type="SAM" id="MobiDB-lite"/>
    </source>
</evidence>
<keyword evidence="2" id="KW-0472">Membrane</keyword>
<feature type="compositionally biased region" description="Low complexity" evidence="3">
    <location>
        <begin position="140"/>
        <end position="157"/>
    </location>
</feature>
<dbReference type="PANTHER" id="PTHR37042">
    <property type="entry name" value="OUTER MEMBRANE PROTEIN RV1973"/>
    <property type="match status" value="1"/>
</dbReference>
<evidence type="ECO:0000256" key="1">
    <source>
        <dbReference type="ARBA" id="ARBA00004370"/>
    </source>
</evidence>
<dbReference type="PANTHER" id="PTHR37042:SF4">
    <property type="entry name" value="OUTER MEMBRANE PROTEIN RV1973"/>
    <property type="match status" value="1"/>
</dbReference>
<evidence type="ECO:0000313" key="4">
    <source>
        <dbReference type="EMBL" id="EHY90630.1"/>
    </source>
</evidence>
<accession>H8GAG5</accession>
<dbReference type="HOGENOM" id="CLU_072301_2_2_11"/>
<organism evidence="4 5">
    <name type="scientific">Saccharomonospora azurea NA-128</name>
    <dbReference type="NCBI Taxonomy" id="882081"/>
    <lineage>
        <taxon>Bacteria</taxon>
        <taxon>Bacillati</taxon>
        <taxon>Actinomycetota</taxon>
        <taxon>Actinomycetes</taxon>
        <taxon>Pseudonocardiales</taxon>
        <taxon>Pseudonocardiaceae</taxon>
        <taxon>Saccharomonospora</taxon>
    </lineage>
</organism>
<evidence type="ECO:0000256" key="2">
    <source>
        <dbReference type="ARBA" id="ARBA00023136"/>
    </source>
</evidence>
<evidence type="ECO:0000313" key="5">
    <source>
        <dbReference type="Proteomes" id="UP000004705"/>
    </source>
</evidence>
<feature type="region of interest" description="Disordered" evidence="3">
    <location>
        <begin position="135"/>
        <end position="157"/>
    </location>
</feature>
<evidence type="ECO:0008006" key="6">
    <source>
        <dbReference type="Google" id="ProtNLM"/>
    </source>
</evidence>
<dbReference type="OrthoDB" id="5192320at2"/>
<dbReference type="AlphaFoldDB" id="H8GAG5"/>
<sequence>MNRRFVTLLVVAALLAGLGAVGTVLARSMRTSETATNVAHIDVEATREVRSAVGRGVNKVFTYRFDDVEATERAAEDLLRGPAREQYRQLFTRISDNAPEQRLSVTTRVVDSAVLSLTSDRAEVVVFLDQTAERGVGGDAEPASEPTSEPTSSGATSAGATLLVTATHHDDRWFITNLSQP</sequence>
<keyword evidence="5" id="KW-1185">Reference proteome</keyword>